<dbReference type="Proteomes" id="UP000219271">
    <property type="component" value="Unassembled WGS sequence"/>
</dbReference>
<proteinExistence type="predicted"/>
<keyword evidence="2" id="KW-1185">Reference proteome</keyword>
<protein>
    <submittedName>
        <fullName evidence="1">Uncharacterized protein</fullName>
    </submittedName>
</protein>
<evidence type="ECO:0000313" key="1">
    <source>
        <dbReference type="EMBL" id="SOD61220.1"/>
    </source>
</evidence>
<organism evidence="1 2">
    <name type="scientific">Candidatus Pantoea floridensis</name>
    <dbReference type="NCBI Taxonomy" id="1938870"/>
    <lineage>
        <taxon>Bacteria</taxon>
        <taxon>Pseudomonadati</taxon>
        <taxon>Pseudomonadota</taxon>
        <taxon>Gammaproteobacteria</taxon>
        <taxon>Enterobacterales</taxon>
        <taxon>Erwiniaceae</taxon>
        <taxon>Pantoea</taxon>
    </lineage>
</organism>
<reference evidence="2" key="1">
    <citation type="submission" date="2017-09" db="EMBL/GenBank/DDBJ databases">
        <authorList>
            <person name="Varghese N."/>
            <person name="Submissions S."/>
        </authorList>
    </citation>
    <scope>NUCLEOTIDE SEQUENCE [LARGE SCALE GENOMIC DNA]</scope>
    <source>
        <strain evidence="2">JKS000234</strain>
    </source>
</reference>
<sequence length="116" mass="12912">MLTTGIFSLAVFWQHGDIMDGELSGDKIPDAGRNMIHTGEKGAQKTHAPYLQGNSQTIVIARAFADNRDGSTCRAEMRAFKSVEYSSFIMHLHCTMQVHYNPVTHSSKRIDSIDVI</sequence>
<dbReference type="AlphaFoldDB" id="A0A286DRC4"/>
<accession>A0A286DRC4</accession>
<gene>
    <name evidence="1" type="ORF">SAMN06273570_5031</name>
</gene>
<evidence type="ECO:0000313" key="2">
    <source>
        <dbReference type="Proteomes" id="UP000219271"/>
    </source>
</evidence>
<dbReference type="EMBL" id="OCMY01000003">
    <property type="protein sequence ID" value="SOD61220.1"/>
    <property type="molecule type" value="Genomic_DNA"/>
</dbReference>
<name>A0A286DRC4_9GAMM</name>